<feature type="signal peptide" evidence="5">
    <location>
        <begin position="1"/>
        <end position="27"/>
    </location>
</feature>
<keyword evidence="3" id="KW-0873">Pyrrolidone carboxylic acid</keyword>
<dbReference type="PROSITE" id="PS01250">
    <property type="entry name" value="CHH_MIH_GIH"/>
    <property type="match status" value="1"/>
</dbReference>
<dbReference type="EMBL" id="QCYY01002305">
    <property type="protein sequence ID" value="ROT71349.1"/>
    <property type="molecule type" value="Genomic_DNA"/>
</dbReference>
<evidence type="ECO:0000313" key="8">
    <source>
        <dbReference type="EMBL" id="ROT78345.1"/>
    </source>
</evidence>
<dbReference type="AlphaFoldDB" id="A0A3R7SWB9"/>
<evidence type="ECO:0000313" key="10">
    <source>
        <dbReference type="EMBL" id="ROT79883.1"/>
    </source>
</evidence>
<keyword evidence="12" id="KW-1185">Reference proteome</keyword>
<evidence type="ECO:0000256" key="5">
    <source>
        <dbReference type="SAM" id="SignalP"/>
    </source>
</evidence>
<feature type="modified residue" description="Pyrrolidone carboxylic acid; partial" evidence="3">
    <location>
        <position position="51"/>
    </location>
</feature>
<feature type="disulfide bond" evidence="4">
    <location>
        <begin position="57"/>
        <end position="94"/>
    </location>
</feature>
<dbReference type="GO" id="GO:0007623">
    <property type="term" value="P:circadian rhythm"/>
    <property type="evidence" value="ECO:0007669"/>
    <property type="project" value="TreeGrafter"/>
</dbReference>
<dbReference type="InterPro" id="IPR031098">
    <property type="entry name" value="Crust_neurohorm"/>
</dbReference>
<dbReference type="Gene3D" id="1.10.2010.10">
    <property type="entry name" value="Crustacean CHH/MIH/GIH neurohormone"/>
    <property type="match status" value="1"/>
</dbReference>
<proteinExistence type="inferred from homology"/>
<evidence type="ECO:0000256" key="3">
    <source>
        <dbReference type="PIRSR" id="PIRSR631098-50"/>
    </source>
</evidence>
<organism evidence="8 12">
    <name type="scientific">Penaeus vannamei</name>
    <name type="common">Whiteleg shrimp</name>
    <name type="synonym">Litopenaeus vannamei</name>
    <dbReference type="NCBI Taxonomy" id="6689"/>
    <lineage>
        <taxon>Eukaryota</taxon>
        <taxon>Metazoa</taxon>
        <taxon>Ecdysozoa</taxon>
        <taxon>Arthropoda</taxon>
        <taxon>Crustacea</taxon>
        <taxon>Multicrustacea</taxon>
        <taxon>Malacostraca</taxon>
        <taxon>Eumalacostraca</taxon>
        <taxon>Eucarida</taxon>
        <taxon>Decapoda</taxon>
        <taxon>Dendrobranchiata</taxon>
        <taxon>Penaeoidea</taxon>
        <taxon>Penaeidae</taxon>
        <taxon>Penaeus</taxon>
    </lineage>
</organism>
<sequence>MDHNKIVLVSASILVLITVLVSHNSNGVKFVLKLNTSCNMSDRLSIRRKRQTFDASCKGVYDRRLWTKLNRVCLDCQNIYRKDTTIERDCRKNCFGTEIFYGCILTLNLPKKYYLFYADLLRE</sequence>
<dbReference type="EMBL" id="QCYY01001178">
    <property type="protein sequence ID" value="ROT79883.1"/>
    <property type="molecule type" value="Genomic_DNA"/>
</dbReference>
<dbReference type="Proteomes" id="UP000283509">
    <property type="component" value="Unassembled WGS sequence"/>
</dbReference>
<protein>
    <recommendedName>
        <fullName evidence="13">Crustacean hyperglycemic hormone</fullName>
    </recommendedName>
</protein>
<evidence type="ECO:0000256" key="1">
    <source>
        <dbReference type="ARBA" id="ARBA00005447"/>
    </source>
</evidence>
<keyword evidence="5" id="KW-0732">Signal</keyword>
<evidence type="ECO:0000313" key="7">
    <source>
        <dbReference type="EMBL" id="ROT71349.1"/>
    </source>
</evidence>
<name>A0A3R7SWB9_PENVA</name>
<gene>
    <name evidence="9" type="ORF">C7M84_001399</name>
    <name evidence="10" type="ORF">C7M84_001401</name>
    <name evidence="8" type="ORF">C7M84_002930</name>
    <name evidence="7" type="ORF">C7M84_010321</name>
    <name evidence="11" type="ORF">C7M84_015242</name>
    <name evidence="6" type="ORF">C7M84_020778</name>
</gene>
<evidence type="ECO:0000313" key="11">
    <source>
        <dbReference type="EMBL" id="ROT85393.1"/>
    </source>
</evidence>
<reference evidence="8 12" key="1">
    <citation type="submission" date="2018-04" db="EMBL/GenBank/DDBJ databases">
        <authorList>
            <person name="Zhang X."/>
            <person name="Yuan J."/>
            <person name="Li F."/>
            <person name="Xiang J."/>
        </authorList>
    </citation>
    <scope>NUCLEOTIDE SEQUENCE [LARGE SCALE GENOMIC DNA]</scope>
    <source>
        <tissue evidence="8">Muscle</tissue>
    </source>
</reference>
<dbReference type="EMBL" id="QCYY01001398">
    <property type="protein sequence ID" value="ROT78345.1"/>
    <property type="molecule type" value="Genomic_DNA"/>
</dbReference>
<comment type="caution">
    <text evidence="8">The sequence shown here is derived from an EMBL/GenBank/DDBJ whole genome shotgun (WGS) entry which is preliminary data.</text>
</comment>
<evidence type="ECO:0000256" key="2">
    <source>
        <dbReference type="ARBA" id="ARBA00023157"/>
    </source>
</evidence>
<dbReference type="PANTHER" id="PTHR35981">
    <property type="entry name" value="ION TRANSPORT PEPTIDE, ISOFORM C"/>
    <property type="match status" value="1"/>
</dbReference>
<feature type="disulfide bond" evidence="4">
    <location>
        <begin position="76"/>
        <end position="103"/>
    </location>
</feature>
<dbReference type="EMBL" id="QCYY01000290">
    <property type="protein sequence ID" value="ROT85393.1"/>
    <property type="molecule type" value="Genomic_DNA"/>
</dbReference>
<comment type="similarity">
    <text evidence="1">Belongs to the arthropod CHH/MIH/GIH/VIH hormone family.</text>
</comment>
<feature type="disulfide bond" evidence="4">
    <location>
        <begin position="73"/>
        <end position="90"/>
    </location>
</feature>
<dbReference type="SUPFAM" id="SSF81778">
    <property type="entry name" value="Crustacean CHH/MIH/GIH neurohormone"/>
    <property type="match status" value="1"/>
</dbReference>
<evidence type="ECO:0000313" key="6">
    <source>
        <dbReference type="EMBL" id="ROT61446.1"/>
    </source>
</evidence>
<dbReference type="GO" id="GO:0005184">
    <property type="term" value="F:neuropeptide hormone activity"/>
    <property type="evidence" value="ECO:0007669"/>
    <property type="project" value="InterPro"/>
</dbReference>
<evidence type="ECO:0000256" key="4">
    <source>
        <dbReference type="PIRSR" id="PIRSR631098-51"/>
    </source>
</evidence>
<dbReference type="OrthoDB" id="6350212at2759"/>
<dbReference type="EMBL" id="QCYY01001178">
    <property type="protein sequence ID" value="ROT79881.1"/>
    <property type="molecule type" value="Genomic_DNA"/>
</dbReference>
<feature type="chain" id="PRO_5036092541" description="Crustacean hyperglycemic hormone" evidence="5">
    <location>
        <begin position="28"/>
        <end position="123"/>
    </location>
</feature>
<keyword evidence="2 4" id="KW-1015">Disulfide bond</keyword>
<dbReference type="EMBL" id="QCYY01004162">
    <property type="protein sequence ID" value="ROT61446.1"/>
    <property type="molecule type" value="Genomic_DNA"/>
</dbReference>
<dbReference type="PANTHER" id="PTHR35981:SF2">
    <property type="entry name" value="ION TRANSPORT PEPTIDE, ISOFORM C"/>
    <property type="match status" value="1"/>
</dbReference>
<evidence type="ECO:0008006" key="13">
    <source>
        <dbReference type="Google" id="ProtNLM"/>
    </source>
</evidence>
<dbReference type="GO" id="GO:0005576">
    <property type="term" value="C:extracellular region"/>
    <property type="evidence" value="ECO:0007669"/>
    <property type="project" value="InterPro"/>
</dbReference>
<dbReference type="Pfam" id="PF01147">
    <property type="entry name" value="Crust_neurohorm"/>
    <property type="match status" value="1"/>
</dbReference>
<dbReference type="InterPro" id="IPR035957">
    <property type="entry name" value="Crust_neurohorm_sf"/>
</dbReference>
<reference evidence="8 12" key="2">
    <citation type="submission" date="2019-01" db="EMBL/GenBank/DDBJ databases">
        <title>The decoding of complex shrimp genome reveals the adaptation for benthos swimmer, frequently molting mechanism and breeding impact on genome.</title>
        <authorList>
            <person name="Sun Y."/>
            <person name="Gao Y."/>
            <person name="Yu Y."/>
        </authorList>
    </citation>
    <scope>NUCLEOTIDE SEQUENCE [LARGE SCALE GENOMIC DNA]</scope>
    <source>
        <tissue evidence="8">Muscle</tissue>
    </source>
</reference>
<dbReference type="InterPro" id="IPR018251">
    <property type="entry name" value="Crust_neurhormone_CS"/>
</dbReference>
<evidence type="ECO:0000313" key="12">
    <source>
        <dbReference type="Proteomes" id="UP000283509"/>
    </source>
</evidence>
<evidence type="ECO:0000313" key="9">
    <source>
        <dbReference type="EMBL" id="ROT79881.1"/>
    </source>
</evidence>
<accession>A0A3R7SWB9</accession>